<dbReference type="GO" id="GO:0004087">
    <property type="term" value="F:carbamoyl-phosphate synthase (ammonia) activity"/>
    <property type="evidence" value="ECO:0007669"/>
    <property type="project" value="UniProtKB-EC"/>
</dbReference>
<dbReference type="GO" id="GO:0004088">
    <property type="term" value="F:carbamoyl-phosphate synthase (glutamine-hydrolyzing) activity"/>
    <property type="evidence" value="ECO:0007669"/>
    <property type="project" value="UniProtKB-EC"/>
</dbReference>
<keyword evidence="4" id="KW-0055">Arginine biosynthesis</keyword>
<sequence length="1134" mass="123241">MPKREDIETIIILGAGPIVIGQACEFDYSGTQACKVLKSEGYRIVLVNSNPATIMTDPGLADATYIEPITAEILERIILKEKPDAILPTVGGQTALNVAMELVDNGVLSQNNVEMIGANQDAIRKAEDRSLFRKAVERVGAKCPKSVILKTSDQIASAIEYVGLPAVIRPSFTLGGIGGGIARTKEEFYEAIQLGFTMSPISEVQVDESIIGWKEFEMEVMRDCRDNCIVVCSIENIDPMGVHTGDSITVAPAITLRDEEYQHMRNVSFDILREIGVETGGSNVQFAVNPEREGEMVVIEMNPRVSRSSALASKATGFPIAKVAAKLAVGYTLDEIANDCAVSIPASFEPVMDYIVVKVPRFDFAKFQVPSQELSTSMKSVGEAMAIGRSFTEALQKAMCSLEAGYSGLNEFFPAGTHIEQVYEALAEPSPSRVLMIADALRMGTSIEKINELTKYDPWFLKQIEIIVAYEQEVKNNGLPQTKAELLQLKKIGFSDARLAELCGRDVAYVENLRAALSVKPVYKRIDTCAGEFRTDTAYMYGCYEGDTFSVPECESRVTDKDKVIILGSGPNRVGQGIEFDYTCVHAAHMIKQMGLEAIIINCNPETVSTDYDTSDRLYFSPLTRECVLDIISKESETPATVKVIVQLGGQTPLKLAKVLQEKGVNIVGTGFDSIDLAEDRQKFNKLLTKLGLKQPHSETCSSADEVLDKAKRVGFPVLLRPSYVLGGQFMSVVRTEQALNTYLHRHSKIFDSGSLLIDEFLTDATEVDVDAICDGSQVYIAGIMEHIEEAGIHSGDSACSLPPYTLEESTIALVSQYTKKVALALNVKGLLNIQYAIQDGEIYLLEANPRASRTVPFVAKATGVPIAKLATTVMLGGKLSIDDNAPTTMPYTAVKEAVFSFSRFASADPMLGPEMKSTGEVMGVDKSFGMAFVKSQIAAGYALPTSGKVFLSVKDSDKPAAADLARSFVELGFEIFSTTGTAKYLDKLGICTTHINKVREGKPHIIDMLNSDEIVLVINTSAGVKAVSDSADIRRTAIIRGIPYSTTLSGTKAIVLALKNLKSGSGLEVVSIQEHHSRNSGRYQDVPCGGTLEKRKQQLRDNFQMKLGVHHISRFATSQPVALSNTGHSGQSC</sequence>
<dbReference type="NCBIfam" id="TIGR01369">
    <property type="entry name" value="CPSaseII_lrg"/>
    <property type="match status" value="1"/>
</dbReference>
<feature type="domain" description="MGS-like" evidence="18">
    <location>
        <begin position="942"/>
        <end position="1083"/>
    </location>
</feature>
<dbReference type="GO" id="GO:0006526">
    <property type="term" value="P:L-arginine biosynthetic process"/>
    <property type="evidence" value="ECO:0007669"/>
    <property type="project" value="UniProtKB-KW"/>
</dbReference>
<dbReference type="PRINTS" id="PR00098">
    <property type="entry name" value="CPSASE"/>
</dbReference>
<dbReference type="PROSITE" id="PS51855">
    <property type="entry name" value="MGS"/>
    <property type="match status" value="1"/>
</dbReference>
<dbReference type="SMART" id="SM00851">
    <property type="entry name" value="MGS"/>
    <property type="match status" value="1"/>
</dbReference>
<name>A0A6A6K3N9_HEVBR</name>
<evidence type="ECO:0000256" key="1">
    <source>
        <dbReference type="ARBA" id="ARBA00001936"/>
    </source>
</evidence>
<dbReference type="CDD" id="cd01424">
    <property type="entry name" value="MGS_CPS_II"/>
    <property type="match status" value="1"/>
</dbReference>
<evidence type="ECO:0000256" key="13">
    <source>
        <dbReference type="ARBA" id="ARBA00023211"/>
    </source>
</evidence>
<dbReference type="InterPro" id="IPR011761">
    <property type="entry name" value="ATP-grasp"/>
</dbReference>
<dbReference type="SUPFAM" id="SSF56059">
    <property type="entry name" value="Glutathione synthetase ATP-binding domain-like"/>
    <property type="match status" value="2"/>
</dbReference>
<dbReference type="Pfam" id="PF02787">
    <property type="entry name" value="CPSase_L_D3"/>
    <property type="match status" value="1"/>
</dbReference>
<evidence type="ECO:0000313" key="20">
    <source>
        <dbReference type="Proteomes" id="UP000467840"/>
    </source>
</evidence>
<feature type="domain" description="ATP-grasp" evidence="17">
    <location>
        <begin position="133"/>
        <end position="329"/>
    </location>
</feature>
<keyword evidence="12" id="KW-0665">Pyrimidine biosynthesis</keyword>
<dbReference type="Gene3D" id="3.40.50.1380">
    <property type="entry name" value="Methylglyoxal synthase-like domain"/>
    <property type="match status" value="1"/>
</dbReference>
<keyword evidence="13" id="KW-0464">Manganese</keyword>
<keyword evidence="8" id="KW-0677">Repeat</keyword>
<comment type="catalytic activity">
    <reaction evidence="15">
        <text>hydrogencarbonate + L-glutamine + 2 ATP + H2O = carbamoyl phosphate + L-glutamate + 2 ADP + phosphate + 2 H(+)</text>
        <dbReference type="Rhea" id="RHEA:18633"/>
        <dbReference type="ChEBI" id="CHEBI:15377"/>
        <dbReference type="ChEBI" id="CHEBI:15378"/>
        <dbReference type="ChEBI" id="CHEBI:17544"/>
        <dbReference type="ChEBI" id="CHEBI:29985"/>
        <dbReference type="ChEBI" id="CHEBI:30616"/>
        <dbReference type="ChEBI" id="CHEBI:43474"/>
        <dbReference type="ChEBI" id="CHEBI:58228"/>
        <dbReference type="ChEBI" id="CHEBI:58359"/>
        <dbReference type="ChEBI" id="CHEBI:456216"/>
        <dbReference type="EC" id="6.3.5.5"/>
    </reaction>
</comment>
<evidence type="ECO:0000256" key="2">
    <source>
        <dbReference type="ARBA" id="ARBA00005077"/>
    </source>
</evidence>
<dbReference type="InterPro" id="IPR005480">
    <property type="entry name" value="CPSase_lsu_oligo"/>
</dbReference>
<dbReference type="FunFam" id="3.30.470.20:FF:000007">
    <property type="entry name" value="Carbamoyl-phosphate synthase large chain"/>
    <property type="match status" value="1"/>
</dbReference>
<keyword evidence="11" id="KW-0460">Magnesium</keyword>
<evidence type="ECO:0000256" key="12">
    <source>
        <dbReference type="ARBA" id="ARBA00022975"/>
    </source>
</evidence>
<dbReference type="SUPFAM" id="SSF48108">
    <property type="entry name" value="Carbamoyl phosphate synthetase, large subunit connection domain"/>
    <property type="match status" value="1"/>
</dbReference>
<dbReference type="InterPro" id="IPR036897">
    <property type="entry name" value="CarbamoylP_synth_lsu_oligo_sf"/>
</dbReference>
<evidence type="ECO:0000259" key="17">
    <source>
        <dbReference type="PROSITE" id="PS50975"/>
    </source>
</evidence>
<dbReference type="GO" id="GO:0005524">
    <property type="term" value="F:ATP binding"/>
    <property type="evidence" value="ECO:0007669"/>
    <property type="project" value="UniProtKB-UniRule"/>
</dbReference>
<dbReference type="FunFam" id="1.10.1030.10:FF:000002">
    <property type="entry name" value="Carbamoyl-phosphate synthase large chain"/>
    <property type="match status" value="1"/>
</dbReference>
<dbReference type="InterPro" id="IPR033937">
    <property type="entry name" value="MGS_CPS_CarB"/>
</dbReference>
<comment type="cofactor">
    <cofactor evidence="1">
        <name>Mn(2+)</name>
        <dbReference type="ChEBI" id="CHEBI:29035"/>
    </cofactor>
</comment>
<dbReference type="PANTHER" id="PTHR11405:SF53">
    <property type="entry name" value="CARBAMOYL-PHOSPHATE SYNTHASE [AMMONIA], MITOCHONDRIAL"/>
    <property type="match status" value="1"/>
</dbReference>
<evidence type="ECO:0000256" key="16">
    <source>
        <dbReference type="PROSITE-ProRule" id="PRU00409"/>
    </source>
</evidence>
<dbReference type="GO" id="GO:0005737">
    <property type="term" value="C:cytoplasm"/>
    <property type="evidence" value="ECO:0007669"/>
    <property type="project" value="TreeGrafter"/>
</dbReference>
<dbReference type="Pfam" id="PF25596">
    <property type="entry name" value="CPSase_L_D1"/>
    <property type="match status" value="2"/>
</dbReference>
<dbReference type="InterPro" id="IPR011607">
    <property type="entry name" value="MGS-like_dom"/>
</dbReference>
<dbReference type="FunFam" id="3.40.50.20:FF:000001">
    <property type="entry name" value="Carbamoyl-phosphate synthase large chain"/>
    <property type="match status" value="2"/>
</dbReference>
<evidence type="ECO:0000259" key="18">
    <source>
        <dbReference type="PROSITE" id="PS51855"/>
    </source>
</evidence>
<keyword evidence="5" id="KW-0436">Ligase</keyword>
<dbReference type="Pfam" id="PF02786">
    <property type="entry name" value="CPSase_L_D2"/>
    <property type="match status" value="2"/>
</dbReference>
<dbReference type="GO" id="GO:0006541">
    <property type="term" value="P:glutamine metabolic process"/>
    <property type="evidence" value="ECO:0007669"/>
    <property type="project" value="TreeGrafter"/>
</dbReference>
<evidence type="ECO:0000256" key="6">
    <source>
        <dbReference type="ARBA" id="ARBA00022605"/>
    </source>
</evidence>
<evidence type="ECO:0000256" key="9">
    <source>
        <dbReference type="ARBA" id="ARBA00022741"/>
    </source>
</evidence>
<accession>A0A6A6K3N9</accession>
<dbReference type="GO" id="GO:0046872">
    <property type="term" value="F:metal ion binding"/>
    <property type="evidence" value="ECO:0007669"/>
    <property type="project" value="UniProtKB-KW"/>
</dbReference>
<evidence type="ECO:0000256" key="3">
    <source>
        <dbReference type="ARBA" id="ARBA00009799"/>
    </source>
</evidence>
<dbReference type="PROSITE" id="PS00867">
    <property type="entry name" value="CPSASE_2"/>
    <property type="match status" value="2"/>
</dbReference>
<dbReference type="PROSITE" id="PS50975">
    <property type="entry name" value="ATP_GRASP"/>
    <property type="match status" value="2"/>
</dbReference>
<keyword evidence="9 16" id="KW-0547">Nucleotide-binding</keyword>
<dbReference type="Gene3D" id="3.40.50.20">
    <property type="match status" value="2"/>
</dbReference>
<dbReference type="InterPro" id="IPR016185">
    <property type="entry name" value="PreATP-grasp_dom_sf"/>
</dbReference>
<keyword evidence="7" id="KW-0479">Metal-binding</keyword>
<evidence type="ECO:0000313" key="19">
    <source>
        <dbReference type="EMBL" id="KAF2282019.1"/>
    </source>
</evidence>
<dbReference type="InterPro" id="IPR005479">
    <property type="entry name" value="CPAse_ATP-bd"/>
</dbReference>
<evidence type="ECO:0000256" key="10">
    <source>
        <dbReference type="ARBA" id="ARBA00022840"/>
    </source>
</evidence>
<keyword evidence="10 16" id="KW-0067">ATP-binding</keyword>
<dbReference type="Gene3D" id="1.10.1030.10">
    <property type="entry name" value="Carbamoyl-phosphate synthetase, large subunit oligomerisation domain"/>
    <property type="match status" value="1"/>
</dbReference>
<comment type="pathway">
    <text evidence="2">Amino-acid biosynthesis; L-arginine biosynthesis; carbamoyl phosphate from bicarbonate: step 1/1.</text>
</comment>
<dbReference type="PROSITE" id="PS51257">
    <property type="entry name" value="PROKAR_LIPOPROTEIN"/>
    <property type="match status" value="1"/>
</dbReference>
<dbReference type="HAMAP" id="MF_01210_B">
    <property type="entry name" value="CPSase_L_chain_B"/>
    <property type="match status" value="1"/>
</dbReference>
<dbReference type="NCBIfam" id="NF009455">
    <property type="entry name" value="PRK12815.1"/>
    <property type="match status" value="1"/>
</dbReference>
<comment type="caution">
    <text evidence="19">The sequence shown here is derived from an EMBL/GenBank/DDBJ whole genome shotgun (WGS) entry which is preliminary data.</text>
</comment>
<comment type="catalytic activity">
    <reaction evidence="14">
        <text>hydrogencarbonate + NH4(+) + 2 ATP = carbamoyl phosphate + 2 ADP + phosphate + 2 H(+)</text>
        <dbReference type="Rhea" id="RHEA:18029"/>
        <dbReference type="ChEBI" id="CHEBI:15378"/>
        <dbReference type="ChEBI" id="CHEBI:17544"/>
        <dbReference type="ChEBI" id="CHEBI:28938"/>
        <dbReference type="ChEBI" id="CHEBI:30616"/>
        <dbReference type="ChEBI" id="CHEBI:43474"/>
        <dbReference type="ChEBI" id="CHEBI:58228"/>
        <dbReference type="ChEBI" id="CHEBI:456216"/>
        <dbReference type="EC" id="6.3.4.16"/>
    </reaction>
</comment>
<dbReference type="InterPro" id="IPR006275">
    <property type="entry name" value="CPSase_lsu"/>
</dbReference>
<protein>
    <submittedName>
        <fullName evidence="19">Uncharacterized protein</fullName>
    </submittedName>
</protein>
<dbReference type="InterPro" id="IPR036914">
    <property type="entry name" value="MGS-like_dom_sf"/>
</dbReference>
<dbReference type="UniPathway" id="UPA00070">
    <property type="reaction ID" value="UER00115"/>
</dbReference>
<dbReference type="Proteomes" id="UP000467840">
    <property type="component" value="Unassembled WGS sequence"/>
</dbReference>
<evidence type="ECO:0000256" key="5">
    <source>
        <dbReference type="ARBA" id="ARBA00022598"/>
    </source>
</evidence>
<dbReference type="AlphaFoldDB" id="A0A6A6K3N9"/>
<dbReference type="NCBIfam" id="NF003671">
    <property type="entry name" value="PRK05294.1"/>
    <property type="match status" value="1"/>
</dbReference>
<dbReference type="SUPFAM" id="SSF52335">
    <property type="entry name" value="Methylglyoxal synthase-like"/>
    <property type="match status" value="1"/>
</dbReference>
<evidence type="ECO:0000256" key="11">
    <source>
        <dbReference type="ARBA" id="ARBA00022842"/>
    </source>
</evidence>
<dbReference type="GO" id="GO:0044205">
    <property type="term" value="P:'de novo' UMP biosynthetic process"/>
    <property type="evidence" value="ECO:0007669"/>
    <property type="project" value="UniProtKB-UniPathway"/>
</dbReference>
<comment type="similarity">
    <text evidence="3">Belongs to the CarB family.</text>
</comment>
<dbReference type="PANTHER" id="PTHR11405">
    <property type="entry name" value="CARBAMOYLTRANSFERASE FAMILY MEMBER"/>
    <property type="match status" value="1"/>
</dbReference>
<dbReference type="EMBL" id="JAAGAX010000511">
    <property type="protein sequence ID" value="KAF2282019.1"/>
    <property type="molecule type" value="Genomic_DNA"/>
</dbReference>
<organism evidence="19 20">
    <name type="scientific">Hevea brasiliensis</name>
    <name type="common">Para rubber tree</name>
    <name type="synonym">Siphonia brasiliensis</name>
    <dbReference type="NCBI Taxonomy" id="3981"/>
    <lineage>
        <taxon>Eukaryota</taxon>
        <taxon>Viridiplantae</taxon>
        <taxon>Streptophyta</taxon>
        <taxon>Embryophyta</taxon>
        <taxon>Tracheophyta</taxon>
        <taxon>Spermatophyta</taxon>
        <taxon>Magnoliopsida</taxon>
        <taxon>eudicotyledons</taxon>
        <taxon>Gunneridae</taxon>
        <taxon>Pentapetalae</taxon>
        <taxon>rosids</taxon>
        <taxon>fabids</taxon>
        <taxon>Malpighiales</taxon>
        <taxon>Euphorbiaceae</taxon>
        <taxon>Crotonoideae</taxon>
        <taxon>Micrandreae</taxon>
        <taxon>Hevea</taxon>
    </lineage>
</organism>
<evidence type="ECO:0000256" key="8">
    <source>
        <dbReference type="ARBA" id="ARBA00022737"/>
    </source>
</evidence>
<dbReference type="FunFam" id="3.30.470.20:FF:000026">
    <property type="entry name" value="Carbamoyl-phosphate synthase large chain"/>
    <property type="match status" value="1"/>
</dbReference>
<proteinExistence type="inferred from homology"/>
<evidence type="ECO:0000256" key="14">
    <source>
        <dbReference type="ARBA" id="ARBA00047359"/>
    </source>
</evidence>
<dbReference type="SUPFAM" id="SSF52440">
    <property type="entry name" value="PreATP-grasp domain"/>
    <property type="match status" value="2"/>
</dbReference>
<dbReference type="Gene3D" id="3.30.470.20">
    <property type="entry name" value="ATP-grasp fold, B domain"/>
    <property type="match status" value="2"/>
</dbReference>
<dbReference type="SMART" id="SM01096">
    <property type="entry name" value="CPSase_L_D3"/>
    <property type="match status" value="1"/>
</dbReference>
<dbReference type="Pfam" id="PF02142">
    <property type="entry name" value="MGS"/>
    <property type="match status" value="1"/>
</dbReference>
<dbReference type="InterPro" id="IPR058047">
    <property type="entry name" value="CPSase_preATP-grasp"/>
</dbReference>
<keyword evidence="20" id="KW-1185">Reference proteome</keyword>
<dbReference type="InterPro" id="IPR005483">
    <property type="entry name" value="CPSase_dom"/>
</dbReference>
<evidence type="ECO:0000256" key="15">
    <source>
        <dbReference type="ARBA" id="ARBA00048816"/>
    </source>
</evidence>
<evidence type="ECO:0000256" key="4">
    <source>
        <dbReference type="ARBA" id="ARBA00022571"/>
    </source>
</evidence>
<feature type="domain" description="ATP-grasp" evidence="17">
    <location>
        <begin position="685"/>
        <end position="876"/>
    </location>
</feature>
<gene>
    <name evidence="19" type="ORF">GH714_042843</name>
</gene>
<evidence type="ECO:0000256" key="7">
    <source>
        <dbReference type="ARBA" id="ARBA00022723"/>
    </source>
</evidence>
<reference evidence="19 20" key="1">
    <citation type="journal article" date="2020" name="Mol. Plant">
        <title>The Chromosome-Based Rubber Tree Genome Provides New Insights into Spurge Genome Evolution and Rubber Biosynthesis.</title>
        <authorList>
            <person name="Liu J."/>
            <person name="Shi C."/>
            <person name="Shi C.C."/>
            <person name="Li W."/>
            <person name="Zhang Q.J."/>
            <person name="Zhang Y."/>
            <person name="Li K."/>
            <person name="Lu H.F."/>
            <person name="Shi C."/>
            <person name="Zhu S.T."/>
            <person name="Xiao Z.Y."/>
            <person name="Nan H."/>
            <person name="Yue Y."/>
            <person name="Zhu X.G."/>
            <person name="Wu Y."/>
            <person name="Hong X.N."/>
            <person name="Fan G.Y."/>
            <person name="Tong Y."/>
            <person name="Zhang D."/>
            <person name="Mao C.L."/>
            <person name="Liu Y.L."/>
            <person name="Hao S.J."/>
            <person name="Liu W.Q."/>
            <person name="Lv M.Q."/>
            <person name="Zhang H.B."/>
            <person name="Liu Y."/>
            <person name="Hu-Tang G.R."/>
            <person name="Wang J.P."/>
            <person name="Wang J.H."/>
            <person name="Sun Y.H."/>
            <person name="Ni S.B."/>
            <person name="Chen W.B."/>
            <person name="Zhang X.C."/>
            <person name="Jiao Y.N."/>
            <person name="Eichler E.E."/>
            <person name="Li G.H."/>
            <person name="Liu X."/>
            <person name="Gao L.Z."/>
        </authorList>
    </citation>
    <scope>NUCLEOTIDE SEQUENCE [LARGE SCALE GENOMIC DNA]</scope>
    <source>
        <strain evidence="20">cv. GT1</strain>
        <tissue evidence="19">Leaf</tissue>
    </source>
</reference>
<keyword evidence="6" id="KW-0028">Amino-acid biosynthesis</keyword>